<dbReference type="Proteomes" id="UP001161094">
    <property type="component" value="Unassembled WGS sequence"/>
</dbReference>
<evidence type="ECO:0000256" key="1">
    <source>
        <dbReference type="SAM" id="MobiDB-lite"/>
    </source>
</evidence>
<dbReference type="EMBL" id="JAOCDZ010000003">
    <property type="protein sequence ID" value="MDH0735391.1"/>
    <property type="molecule type" value="Genomic_DNA"/>
</dbReference>
<evidence type="ECO:0000313" key="2">
    <source>
        <dbReference type="EMBL" id="MDH0735391.1"/>
    </source>
</evidence>
<gene>
    <name evidence="2" type="ORF">N5D93_06185</name>
</gene>
<reference evidence="2" key="1">
    <citation type="submission" date="2022-09" db="EMBL/GenBank/DDBJ databases">
        <title>Intensive care unit water sources are persistently colonized with multi-drug resistant bacteria and are the site of extensive horizontal gene transfer of antibiotic resistance genes.</title>
        <authorList>
            <person name="Diorio-Toth L."/>
        </authorList>
    </citation>
    <scope>NUCLEOTIDE SEQUENCE</scope>
    <source>
        <strain evidence="2">GD03843</strain>
    </source>
</reference>
<proteinExistence type="predicted"/>
<comment type="caution">
    <text evidence="2">The sequence shown here is derived from an EMBL/GenBank/DDBJ whole genome shotgun (WGS) entry which is preliminary data.</text>
</comment>
<dbReference type="AlphaFoldDB" id="A0AA42LLK5"/>
<feature type="region of interest" description="Disordered" evidence="1">
    <location>
        <begin position="1"/>
        <end position="21"/>
    </location>
</feature>
<accession>A0AA42LLK5</accession>
<protein>
    <submittedName>
        <fullName evidence="2">Uncharacterized protein</fullName>
    </submittedName>
</protein>
<dbReference type="RefSeq" id="WP_279994338.1">
    <property type="nucleotide sequence ID" value="NZ_JAOCDZ010000003.1"/>
</dbReference>
<organism evidence="2 3">
    <name type="scientific">Achromobacter spanius</name>
    <dbReference type="NCBI Taxonomy" id="217203"/>
    <lineage>
        <taxon>Bacteria</taxon>
        <taxon>Pseudomonadati</taxon>
        <taxon>Pseudomonadota</taxon>
        <taxon>Betaproteobacteria</taxon>
        <taxon>Burkholderiales</taxon>
        <taxon>Alcaligenaceae</taxon>
        <taxon>Achromobacter</taxon>
    </lineage>
</organism>
<evidence type="ECO:0000313" key="3">
    <source>
        <dbReference type="Proteomes" id="UP001161094"/>
    </source>
</evidence>
<sequence>MDKSKPEAKPSDAKRQPQGRELKIEAVQQLEGGKISGKVHTFLCGNLARIYAIRRARLAAVQ</sequence>
<name>A0AA42LLK5_9BURK</name>